<proteinExistence type="inferred from homology"/>
<sequence>MIQPFRFVPFFGRPVLSCQSKMYTYILLLSILAIASGKTFDKVYSWQRMNFNFPNETVRKAYIESGDYVEENNMPLGLAIADNRMLITVPRWKNGVAATLNYIWMNDTNESPALTPYPDLETNNIHASDGLVSIFRVRVDDCGRLWGVDTGISDILGNTSVVQPVRIIVIDLKTDKVIRKYTLKDSDQKADSFMADLVVDVKSDSCEDAYVYISDFSAYGLIVYSWAKNDSWRIEHNYFYFDPLHGNYNISGYNFQWTDGIFGVALTPFQDDGYRTLCFHAMSGIREFCVSTEILKDDTLTLSRNFYAFHVAGEKGQDSQGPSSVIDQETRIAYFTQVHKNGISCWDTDVKLTPETFILAGQDNETMVYPNDLTIDYTSRKLYVLADNLPKFEHSNLNKIKGNYFITVASLDSLTKLCKSQATM</sequence>
<dbReference type="PRINTS" id="PR01366">
    <property type="entry name" value="ROYALJELLY"/>
</dbReference>
<evidence type="ECO:0000313" key="5">
    <source>
        <dbReference type="EMBL" id="KAK2576996.1"/>
    </source>
</evidence>
<evidence type="ECO:0000256" key="4">
    <source>
        <dbReference type="ARBA" id="ARBA00022729"/>
    </source>
</evidence>
<evidence type="ECO:0000313" key="6">
    <source>
        <dbReference type="Proteomes" id="UP001258017"/>
    </source>
</evidence>
<dbReference type="Gene3D" id="2.120.10.30">
    <property type="entry name" value="TolB, C-terminal domain"/>
    <property type="match status" value="1"/>
</dbReference>
<comment type="similarity">
    <text evidence="2">Belongs to the major royal jelly protein family.</text>
</comment>
<keyword evidence="6" id="KW-1185">Reference proteome</keyword>
<keyword evidence="3" id="KW-0964">Secreted</keyword>
<dbReference type="Proteomes" id="UP001258017">
    <property type="component" value="Unassembled WGS sequence"/>
</dbReference>
<accession>A0AAD9RDG2</accession>
<gene>
    <name evidence="5" type="ORF">KPH14_011958</name>
</gene>
<reference evidence="5" key="2">
    <citation type="journal article" date="2023" name="Commun. Biol.">
        <title>Intrasexual cuticular hydrocarbon dimorphism in a wasp sheds light on hydrocarbon biosynthesis genes in Hymenoptera.</title>
        <authorList>
            <person name="Moris V.C."/>
            <person name="Podsiadlowski L."/>
            <person name="Martin S."/>
            <person name="Oeyen J.P."/>
            <person name="Donath A."/>
            <person name="Petersen M."/>
            <person name="Wilbrandt J."/>
            <person name="Misof B."/>
            <person name="Liedtke D."/>
            <person name="Thamm M."/>
            <person name="Scheiner R."/>
            <person name="Schmitt T."/>
            <person name="Niehuis O."/>
        </authorList>
    </citation>
    <scope>NUCLEOTIDE SEQUENCE</scope>
    <source>
        <strain evidence="5">GBR_01_08_01A</strain>
    </source>
</reference>
<comment type="caution">
    <text evidence="5">The sequence shown here is derived from an EMBL/GenBank/DDBJ whole genome shotgun (WGS) entry which is preliminary data.</text>
</comment>
<evidence type="ECO:0008006" key="7">
    <source>
        <dbReference type="Google" id="ProtNLM"/>
    </source>
</evidence>
<reference evidence="5" key="1">
    <citation type="submission" date="2021-08" db="EMBL/GenBank/DDBJ databases">
        <authorList>
            <person name="Misof B."/>
            <person name="Oliver O."/>
            <person name="Podsiadlowski L."/>
            <person name="Donath A."/>
            <person name="Peters R."/>
            <person name="Mayer C."/>
            <person name="Rust J."/>
            <person name="Gunkel S."/>
            <person name="Lesny P."/>
            <person name="Martin S."/>
            <person name="Oeyen J.P."/>
            <person name="Petersen M."/>
            <person name="Panagiotis P."/>
            <person name="Wilbrandt J."/>
            <person name="Tanja T."/>
        </authorList>
    </citation>
    <scope>NUCLEOTIDE SEQUENCE</scope>
    <source>
        <strain evidence="5">GBR_01_08_01A</strain>
        <tissue evidence="5">Thorax + abdomen</tissue>
    </source>
</reference>
<name>A0AAD9RDG2_9HYME</name>
<evidence type="ECO:0000256" key="3">
    <source>
        <dbReference type="ARBA" id="ARBA00022525"/>
    </source>
</evidence>
<dbReference type="InterPro" id="IPR011042">
    <property type="entry name" value="6-blade_b-propeller_TolB-like"/>
</dbReference>
<dbReference type="PANTHER" id="PTHR10009">
    <property type="entry name" value="PROTEIN YELLOW-RELATED"/>
    <property type="match status" value="1"/>
</dbReference>
<evidence type="ECO:0000256" key="1">
    <source>
        <dbReference type="ARBA" id="ARBA00004613"/>
    </source>
</evidence>
<dbReference type="EMBL" id="JAIFRP010004402">
    <property type="protein sequence ID" value="KAK2576996.1"/>
    <property type="molecule type" value="Genomic_DNA"/>
</dbReference>
<organism evidence="5 6">
    <name type="scientific">Odynerus spinipes</name>
    <dbReference type="NCBI Taxonomy" id="1348599"/>
    <lineage>
        <taxon>Eukaryota</taxon>
        <taxon>Metazoa</taxon>
        <taxon>Ecdysozoa</taxon>
        <taxon>Arthropoda</taxon>
        <taxon>Hexapoda</taxon>
        <taxon>Insecta</taxon>
        <taxon>Pterygota</taxon>
        <taxon>Neoptera</taxon>
        <taxon>Endopterygota</taxon>
        <taxon>Hymenoptera</taxon>
        <taxon>Apocrita</taxon>
        <taxon>Aculeata</taxon>
        <taxon>Vespoidea</taxon>
        <taxon>Vespidae</taxon>
        <taxon>Eumeninae</taxon>
        <taxon>Odynerus</taxon>
    </lineage>
</organism>
<protein>
    <recommendedName>
        <fullName evidence="7">Bee-milk protein</fullName>
    </recommendedName>
</protein>
<dbReference type="AlphaFoldDB" id="A0AAD9RDG2"/>
<comment type="subcellular location">
    <subcellularLocation>
        <location evidence="1">Secreted</location>
    </subcellularLocation>
</comment>
<evidence type="ECO:0000256" key="2">
    <source>
        <dbReference type="ARBA" id="ARBA00009127"/>
    </source>
</evidence>
<dbReference type="InterPro" id="IPR017996">
    <property type="entry name" value="MRJP/yellow-related"/>
</dbReference>
<dbReference type="SUPFAM" id="SSF101898">
    <property type="entry name" value="NHL repeat"/>
    <property type="match status" value="1"/>
</dbReference>
<dbReference type="GO" id="GO:0005576">
    <property type="term" value="C:extracellular region"/>
    <property type="evidence" value="ECO:0007669"/>
    <property type="project" value="UniProtKB-SubCell"/>
</dbReference>
<keyword evidence="4" id="KW-0732">Signal</keyword>
<dbReference type="Pfam" id="PF03022">
    <property type="entry name" value="MRJP"/>
    <property type="match status" value="1"/>
</dbReference>
<dbReference type="PANTHER" id="PTHR10009:SF11">
    <property type="entry name" value="RH54244P"/>
    <property type="match status" value="1"/>
</dbReference>